<dbReference type="InterPro" id="IPR041657">
    <property type="entry name" value="HTH_17"/>
</dbReference>
<evidence type="ECO:0000259" key="1">
    <source>
        <dbReference type="Pfam" id="PF12728"/>
    </source>
</evidence>
<keyword evidence="3" id="KW-1185">Reference proteome</keyword>
<organism evidence="2 3">
    <name type="scientific">Rummeliibacillus stabekisii</name>
    <dbReference type="NCBI Taxonomy" id="241244"/>
    <lineage>
        <taxon>Bacteria</taxon>
        <taxon>Bacillati</taxon>
        <taxon>Bacillota</taxon>
        <taxon>Bacilli</taxon>
        <taxon>Bacillales</taxon>
        <taxon>Caryophanaceae</taxon>
        <taxon>Rummeliibacillus</taxon>
    </lineage>
</organism>
<name>A0A143H9L6_9BACL</name>
<sequence>MRKVRTIKALCDYLQKIDCPIGRTTISKLIKENEIPHMRISGRVIIFDLDEVDAWLGGNI</sequence>
<reference evidence="3" key="2">
    <citation type="submission" date="2016-03" db="EMBL/GenBank/DDBJ databases">
        <authorList>
            <person name="Seldin L."/>
        </authorList>
    </citation>
    <scope>NUCLEOTIDE SEQUENCE [LARGE SCALE GENOMIC DNA]</scope>
    <source>
        <strain evidence="3">PP9</strain>
    </source>
</reference>
<accession>A0A143H9L6</accession>
<dbReference type="AlphaFoldDB" id="A0A143H9L6"/>
<dbReference type="OrthoDB" id="2972248at2"/>
<dbReference type="KEGG" id="rst:ATY39_02580"/>
<evidence type="ECO:0000313" key="2">
    <source>
        <dbReference type="EMBL" id="AMW98412.1"/>
    </source>
</evidence>
<evidence type="ECO:0000313" key="3">
    <source>
        <dbReference type="Proteomes" id="UP000076021"/>
    </source>
</evidence>
<dbReference type="RefSeq" id="WP_066785395.1">
    <property type="nucleotide sequence ID" value="NZ_CP014806.1"/>
</dbReference>
<dbReference type="InterPro" id="IPR010093">
    <property type="entry name" value="SinI_DNA-bd"/>
</dbReference>
<reference evidence="2 3" key="1">
    <citation type="journal article" date="2016" name="Genome Announc.">
        <title>Whole-Genome Sequence of Rummeliibacillus stabekisii Strain PP9 Isolated from Antarctic Soil.</title>
        <authorList>
            <person name="da Mota F.F."/>
            <person name="Vollu R.E."/>
            <person name="Jurelevicius D."/>
            <person name="Seldin L."/>
        </authorList>
    </citation>
    <scope>NUCLEOTIDE SEQUENCE [LARGE SCALE GENOMIC DNA]</scope>
    <source>
        <strain evidence="2 3">PP9</strain>
    </source>
</reference>
<gene>
    <name evidence="2" type="ORF">ATY39_02580</name>
</gene>
<dbReference type="STRING" id="241244.ATY39_02580"/>
<proteinExistence type="predicted"/>
<dbReference type="Proteomes" id="UP000076021">
    <property type="component" value="Chromosome"/>
</dbReference>
<dbReference type="EMBL" id="CP014806">
    <property type="protein sequence ID" value="AMW98412.1"/>
    <property type="molecule type" value="Genomic_DNA"/>
</dbReference>
<protein>
    <recommendedName>
        <fullName evidence="1">Helix-turn-helix domain-containing protein</fullName>
    </recommendedName>
</protein>
<dbReference type="NCBIfam" id="TIGR01764">
    <property type="entry name" value="excise"/>
    <property type="match status" value="1"/>
</dbReference>
<feature type="domain" description="Helix-turn-helix" evidence="1">
    <location>
        <begin position="21"/>
        <end position="56"/>
    </location>
</feature>
<dbReference type="GO" id="GO:0003677">
    <property type="term" value="F:DNA binding"/>
    <property type="evidence" value="ECO:0007669"/>
    <property type="project" value="InterPro"/>
</dbReference>
<dbReference type="Pfam" id="PF12728">
    <property type="entry name" value="HTH_17"/>
    <property type="match status" value="1"/>
</dbReference>